<evidence type="ECO:0000256" key="11">
    <source>
        <dbReference type="ARBA" id="ARBA00023136"/>
    </source>
</evidence>
<feature type="region of interest" description="Disordered" evidence="17">
    <location>
        <begin position="724"/>
        <end position="771"/>
    </location>
</feature>
<evidence type="ECO:0000256" key="2">
    <source>
        <dbReference type="ARBA" id="ARBA00011902"/>
    </source>
</evidence>
<evidence type="ECO:0000256" key="5">
    <source>
        <dbReference type="ARBA" id="ARBA00022692"/>
    </source>
</evidence>
<keyword evidence="12" id="KW-0829">Tyrosine-protein kinase</keyword>
<keyword evidence="15" id="KW-0325">Glycoprotein</keyword>
<keyword evidence="11" id="KW-0472">Membrane</keyword>
<keyword evidence="7 16" id="KW-0547">Nucleotide-binding</keyword>
<keyword evidence="6" id="KW-0732">Signal</keyword>
<keyword evidence="13" id="KW-1015">Disulfide bond</keyword>
<feature type="domain" description="Protein kinase" evidence="18">
    <location>
        <begin position="379"/>
        <end position="647"/>
    </location>
</feature>
<feature type="compositionally biased region" description="Low complexity" evidence="17">
    <location>
        <begin position="724"/>
        <end position="733"/>
    </location>
</feature>
<name>A0AAV4H6T4_9GAST</name>
<keyword evidence="20" id="KW-1185">Reference proteome</keyword>
<accession>A0AAV4H6T4</accession>
<feature type="binding site" evidence="16">
    <location>
        <position position="517"/>
    </location>
    <ligand>
        <name>ATP</name>
        <dbReference type="ChEBI" id="CHEBI:30616"/>
    </ligand>
</feature>
<evidence type="ECO:0000256" key="13">
    <source>
        <dbReference type="ARBA" id="ARBA00023157"/>
    </source>
</evidence>
<dbReference type="AlphaFoldDB" id="A0AAV4H6T4"/>
<dbReference type="GO" id="GO:0043235">
    <property type="term" value="C:receptor complex"/>
    <property type="evidence" value="ECO:0007669"/>
    <property type="project" value="TreeGrafter"/>
</dbReference>
<dbReference type="GO" id="GO:0045664">
    <property type="term" value="P:regulation of neuron differentiation"/>
    <property type="evidence" value="ECO:0007669"/>
    <property type="project" value="TreeGrafter"/>
</dbReference>
<keyword evidence="3" id="KW-1003">Cell membrane</keyword>
<dbReference type="Pfam" id="PF12810">
    <property type="entry name" value="ALK_LTK_GRD"/>
    <property type="match status" value="1"/>
</dbReference>
<feature type="compositionally biased region" description="Polar residues" evidence="17">
    <location>
        <begin position="756"/>
        <end position="771"/>
    </location>
</feature>
<dbReference type="InterPro" id="IPR055163">
    <property type="entry name" value="ALK/LTK-like_GRD"/>
</dbReference>
<gene>
    <name evidence="19" type="ORF">ElyMa_004372400</name>
</gene>
<dbReference type="FunFam" id="1.10.510.10:FF:001927">
    <property type="entry name" value="Receptor protein-tyrosine kinase"/>
    <property type="match status" value="1"/>
</dbReference>
<evidence type="ECO:0000256" key="6">
    <source>
        <dbReference type="ARBA" id="ARBA00022729"/>
    </source>
</evidence>
<dbReference type="SUPFAM" id="SSF56112">
    <property type="entry name" value="Protein kinase-like (PK-like)"/>
    <property type="match status" value="1"/>
</dbReference>
<dbReference type="InterPro" id="IPR000719">
    <property type="entry name" value="Prot_kinase_dom"/>
</dbReference>
<dbReference type="GO" id="GO:0007169">
    <property type="term" value="P:cell surface receptor protein tyrosine kinase signaling pathway"/>
    <property type="evidence" value="ECO:0007669"/>
    <property type="project" value="TreeGrafter"/>
</dbReference>
<dbReference type="GO" id="GO:0005524">
    <property type="term" value="F:ATP binding"/>
    <property type="evidence" value="ECO:0007669"/>
    <property type="project" value="UniProtKB-UniRule"/>
</dbReference>
<organism evidence="19 20">
    <name type="scientific">Elysia marginata</name>
    <dbReference type="NCBI Taxonomy" id="1093978"/>
    <lineage>
        <taxon>Eukaryota</taxon>
        <taxon>Metazoa</taxon>
        <taxon>Spiralia</taxon>
        <taxon>Lophotrochozoa</taxon>
        <taxon>Mollusca</taxon>
        <taxon>Gastropoda</taxon>
        <taxon>Heterobranchia</taxon>
        <taxon>Euthyneura</taxon>
        <taxon>Panpulmonata</taxon>
        <taxon>Sacoglossa</taxon>
        <taxon>Placobranchoidea</taxon>
        <taxon>Plakobranchidae</taxon>
        <taxon>Elysia</taxon>
    </lineage>
</organism>
<evidence type="ECO:0000256" key="4">
    <source>
        <dbReference type="ARBA" id="ARBA00022679"/>
    </source>
</evidence>
<evidence type="ECO:0000256" key="3">
    <source>
        <dbReference type="ARBA" id="ARBA00022475"/>
    </source>
</evidence>
<evidence type="ECO:0000256" key="16">
    <source>
        <dbReference type="PROSITE-ProRule" id="PRU10141"/>
    </source>
</evidence>
<dbReference type="Pfam" id="PF07714">
    <property type="entry name" value="PK_Tyr_Ser-Thr"/>
    <property type="match status" value="1"/>
</dbReference>
<evidence type="ECO:0000313" key="20">
    <source>
        <dbReference type="Proteomes" id="UP000762676"/>
    </source>
</evidence>
<dbReference type="InterPro" id="IPR050122">
    <property type="entry name" value="RTK"/>
</dbReference>
<dbReference type="Gene3D" id="1.10.510.10">
    <property type="entry name" value="Transferase(Phosphotransferase) domain 1"/>
    <property type="match status" value="1"/>
</dbReference>
<evidence type="ECO:0000256" key="12">
    <source>
        <dbReference type="ARBA" id="ARBA00023137"/>
    </source>
</evidence>
<evidence type="ECO:0000256" key="9">
    <source>
        <dbReference type="ARBA" id="ARBA00022840"/>
    </source>
</evidence>
<evidence type="ECO:0000313" key="19">
    <source>
        <dbReference type="EMBL" id="GFR93175.1"/>
    </source>
</evidence>
<evidence type="ECO:0000256" key="7">
    <source>
        <dbReference type="ARBA" id="ARBA00022741"/>
    </source>
</evidence>
<dbReference type="PANTHER" id="PTHR24416:SF604">
    <property type="entry name" value="RECEPTOR PROTEIN-TYROSINE KINASE"/>
    <property type="match status" value="1"/>
</dbReference>
<evidence type="ECO:0000256" key="1">
    <source>
        <dbReference type="ARBA" id="ARBA00004251"/>
    </source>
</evidence>
<keyword evidence="14 19" id="KW-0675">Receptor</keyword>
<dbReference type="InterPro" id="IPR017441">
    <property type="entry name" value="Protein_kinase_ATP_BS"/>
</dbReference>
<evidence type="ECO:0000256" key="15">
    <source>
        <dbReference type="ARBA" id="ARBA00023180"/>
    </source>
</evidence>
<keyword evidence="10" id="KW-1133">Transmembrane helix</keyword>
<keyword evidence="8 19" id="KW-0418">Kinase</keyword>
<dbReference type="InterPro" id="IPR011009">
    <property type="entry name" value="Kinase-like_dom_sf"/>
</dbReference>
<evidence type="ECO:0000256" key="17">
    <source>
        <dbReference type="SAM" id="MobiDB-lite"/>
    </source>
</evidence>
<dbReference type="InterPro" id="IPR001245">
    <property type="entry name" value="Ser-Thr/Tyr_kinase_cat_dom"/>
</dbReference>
<dbReference type="PANTHER" id="PTHR24416">
    <property type="entry name" value="TYROSINE-PROTEIN KINASE RECEPTOR"/>
    <property type="match status" value="1"/>
</dbReference>
<evidence type="ECO:0000256" key="10">
    <source>
        <dbReference type="ARBA" id="ARBA00022989"/>
    </source>
</evidence>
<dbReference type="EC" id="2.7.10.1" evidence="2"/>
<evidence type="ECO:0000259" key="18">
    <source>
        <dbReference type="PROSITE" id="PS50011"/>
    </source>
</evidence>
<reference evidence="19 20" key="1">
    <citation type="journal article" date="2021" name="Elife">
        <title>Chloroplast acquisition without the gene transfer in kleptoplastic sea slugs, Plakobranchus ocellatus.</title>
        <authorList>
            <person name="Maeda T."/>
            <person name="Takahashi S."/>
            <person name="Yoshida T."/>
            <person name="Shimamura S."/>
            <person name="Takaki Y."/>
            <person name="Nagai Y."/>
            <person name="Toyoda A."/>
            <person name="Suzuki Y."/>
            <person name="Arimoto A."/>
            <person name="Ishii H."/>
            <person name="Satoh N."/>
            <person name="Nishiyama T."/>
            <person name="Hasebe M."/>
            <person name="Maruyama T."/>
            <person name="Minagawa J."/>
            <person name="Obokata J."/>
            <person name="Shigenobu S."/>
        </authorList>
    </citation>
    <scope>NUCLEOTIDE SEQUENCE [LARGE SCALE GENOMIC DNA]</scope>
</reference>
<dbReference type="PROSITE" id="PS00107">
    <property type="entry name" value="PROTEIN_KINASE_ATP"/>
    <property type="match status" value="1"/>
</dbReference>
<sequence length="893" mass="95329">MPCLGDILSYVVQAATVEAVGHFLNTDLEIPSFTGMSEGKYDGFLKVDFQYILPTFHQYITCPTRNNKTIDLCYGNVEEGYKSTALPPLGSSDHCMVQLTPKYRPILKTNKPCKFKVTTKTVENIEALRGCFACTEWTVFQEACGNLAELNDIITSYIKFCEGTDKVTDTGILVGEILLKIYKQSAETENSVLACLIAYTECSRIREDLFIDSGTRIQALGAQGGEGVTRATDLRKTRGASVTVKTALKKGDDLLFLVGQLGESACESPKGPEMLLPPFCPSSRANVSVKGGGGGGGGATVVCRIRDDKMVVLMVAGGGGGLPFLSPDWFGIESSTVPYDLSTEGFETLMTEAEADSFLLGSIRGRAPCYASVSNNITWAASGGFGRGGGACVAGGYGGGADISTDNHDPELSEVGRPGRSFTHESVLFSSITPDIHAGSGFVEIMSVSNCPCDYRCVWLGHVVDKPSCICPYGQRIGKVNTSCVGRELGQGAFGQVYSGLMSNVPMLDGDLPVAVKTLPPVCTEQAESDFHMEAVIVRSDYYKKVGRAMLPVKWMPPEAFLDGVFTSKTDVWSFGILLWEVFSLGHMPYPGCSNEEVMTLVTQGGRLDPPDSCSLAVLSIMIACWSSEPDERPTFSAIISSLEKSLQSSRGLPVIYAPPTISAGGFRLHSGRPSPNSPFLGPGTVLGSGNSVVSDLTGRCGDSIDRLPGTGGDGYLTALLRPQQHQQQQYQHNSRAPSHRPFSSPGSPQYPAFCQSHSGNSSSKGHLSPSLYPSPTACTSAFHPASHESGGSNSLATGGSVFLDCVGFSGSSAPQPARFKSAKNTRVFYKPAPTTADNNNSGAGFDPASQALLHSKESEDKICSHHNVVPNKNCDACHQCQEKDEEEEEDFK</sequence>
<keyword evidence="9 16" id="KW-0067">ATP-binding</keyword>
<protein>
    <recommendedName>
        <fullName evidence="2">receptor protein-tyrosine kinase</fullName>
        <ecNumber evidence="2">2.7.10.1</ecNumber>
    </recommendedName>
</protein>
<keyword evidence="4" id="KW-0808">Transferase</keyword>
<comment type="caution">
    <text evidence="19">The sequence shown here is derived from an EMBL/GenBank/DDBJ whole genome shotgun (WGS) entry which is preliminary data.</text>
</comment>
<keyword evidence="5" id="KW-0812">Transmembrane</keyword>
<dbReference type="GO" id="GO:0004714">
    <property type="term" value="F:transmembrane receptor protein tyrosine kinase activity"/>
    <property type="evidence" value="ECO:0007669"/>
    <property type="project" value="UniProtKB-EC"/>
</dbReference>
<comment type="subcellular location">
    <subcellularLocation>
        <location evidence="1">Cell membrane</location>
        <topology evidence="1">Single-pass type I membrane protein</topology>
    </subcellularLocation>
</comment>
<dbReference type="Proteomes" id="UP000762676">
    <property type="component" value="Unassembled WGS sequence"/>
</dbReference>
<dbReference type="PROSITE" id="PS50011">
    <property type="entry name" value="PROTEIN_KINASE_DOM"/>
    <property type="match status" value="1"/>
</dbReference>
<evidence type="ECO:0000256" key="8">
    <source>
        <dbReference type="ARBA" id="ARBA00022777"/>
    </source>
</evidence>
<dbReference type="GO" id="GO:0005886">
    <property type="term" value="C:plasma membrane"/>
    <property type="evidence" value="ECO:0007669"/>
    <property type="project" value="UniProtKB-SubCell"/>
</dbReference>
<evidence type="ECO:0000256" key="14">
    <source>
        <dbReference type="ARBA" id="ARBA00023170"/>
    </source>
</evidence>
<proteinExistence type="predicted"/>
<dbReference type="PRINTS" id="PR00109">
    <property type="entry name" value="TYRKINASE"/>
</dbReference>
<dbReference type="EMBL" id="BMAT01008820">
    <property type="protein sequence ID" value="GFR93175.1"/>
    <property type="molecule type" value="Genomic_DNA"/>
</dbReference>